<dbReference type="CDD" id="cd12148">
    <property type="entry name" value="fungal_TF_MHR"/>
    <property type="match status" value="1"/>
</dbReference>
<dbReference type="KEGG" id="kla:KLLA0_D10153g"/>
<dbReference type="Proteomes" id="UP000000598">
    <property type="component" value="Chromosome D"/>
</dbReference>
<dbReference type="STRING" id="284590.Q6CRC6"/>
<dbReference type="RefSeq" id="XP_453513.1">
    <property type="nucleotide sequence ID" value="XM_453513.1"/>
</dbReference>
<organism evidence="2 3">
    <name type="scientific">Kluyveromyces lactis (strain ATCC 8585 / CBS 2359 / DSM 70799 / NBRC 1267 / NRRL Y-1140 / WM37)</name>
    <name type="common">Yeast</name>
    <name type="synonym">Candida sphaerica</name>
    <dbReference type="NCBI Taxonomy" id="284590"/>
    <lineage>
        <taxon>Eukaryota</taxon>
        <taxon>Fungi</taxon>
        <taxon>Dikarya</taxon>
        <taxon>Ascomycota</taxon>
        <taxon>Saccharomycotina</taxon>
        <taxon>Saccharomycetes</taxon>
        <taxon>Saccharomycetales</taxon>
        <taxon>Saccharomycetaceae</taxon>
        <taxon>Kluyveromyces</taxon>
    </lineage>
</organism>
<accession>Q6CRC6</accession>
<gene>
    <name evidence="2" type="ORF">KLLA0_D10153g</name>
</gene>
<dbReference type="GO" id="GO:0008270">
    <property type="term" value="F:zinc ion binding"/>
    <property type="evidence" value="ECO:0007669"/>
    <property type="project" value="InterPro"/>
</dbReference>
<dbReference type="InterPro" id="IPR001138">
    <property type="entry name" value="Zn2Cys6_DnaBD"/>
</dbReference>
<dbReference type="GO" id="GO:0000981">
    <property type="term" value="F:DNA-binding transcription factor activity, RNA polymerase II-specific"/>
    <property type="evidence" value="ECO:0007669"/>
    <property type="project" value="InterPro"/>
</dbReference>
<dbReference type="SMART" id="SM00066">
    <property type="entry name" value="GAL4"/>
    <property type="match status" value="1"/>
</dbReference>
<dbReference type="AlphaFoldDB" id="Q6CRC6"/>
<dbReference type="PANTHER" id="PTHR31405:SF8">
    <property type="entry name" value="TRANSCRIPTION FACTOR PDR8-RELATED"/>
    <property type="match status" value="1"/>
</dbReference>
<dbReference type="Pfam" id="PF00172">
    <property type="entry name" value="Zn_clus"/>
    <property type="match status" value="1"/>
</dbReference>
<sequence length="655" mass="74417">MPKSRNKPTRSCLMCQRRKKKCDRKAPSCSACLKKGYECIYNVNLQSQLVDGTKQLSKSQLIAKIGILTSQLREKSDKNTGNPLTKLWYTSSKYGRVLTYGPTSVRCLIKSSRMGWYYSEIWKTIKEKRNEWKKKHVHAIKMEEVYSVGNPILLRSGNSVLDALCGCLPSMDVIKVYLTSFFNSSLFKEFEIVDPNKVFSDVDLCLIAVNGEIKSIELGNKKNYYRVGLITKILSMTYFHDKNTPAIDVFHKYLASFESAKSAHLERIQFFMLKYIHINAKGFTGGDGGNSLAVVSLAFSTALQIGLFRRETLKLFRDDDRYISNLWQLIVQADLECSFSIGSALLISDDFLFDFDQSPGMTIETEQNYSPASYLLFLRKIIAEVYSTKNAPDLKVSILQLKFSILTNFGSLTPYLSQGINDEPINFHKLLTILLSLQMISNLSIIESQINPSGSKQLIQNASLCHIASLVLVLNYIRAVYNRQRTIKGTTNVDSCLDISLGLYLHHTVLPRVTHELVLIFSDAYMNREDDGSAVVSSDVDLQKFIATFDTYLQTDTDVSFNAVLAYRYFKLVHDTFKNERGLELDNLLNQSYLFIVSDEFSTSIIQAFDWSLPPTNQESHILDMNALPYGIRDNDLFLDSALDMFDDEFSTFFA</sequence>
<feature type="domain" description="Zn(2)-C6 fungal-type" evidence="1">
    <location>
        <begin position="11"/>
        <end position="41"/>
    </location>
</feature>
<name>Q6CRC6_KLULA</name>
<dbReference type="SUPFAM" id="SSF57701">
    <property type="entry name" value="Zn2/Cys6 DNA-binding domain"/>
    <property type="match status" value="1"/>
</dbReference>
<protein>
    <submittedName>
        <fullName evidence="2">KLLA0D10153p</fullName>
    </submittedName>
</protein>
<dbReference type="EMBL" id="CR382124">
    <property type="protein sequence ID" value="CAH00609.1"/>
    <property type="molecule type" value="Genomic_DNA"/>
</dbReference>
<dbReference type="HOGENOM" id="CLU_413438_0_0_1"/>
<dbReference type="FunCoup" id="Q6CRC6">
    <property type="interactions" value="76"/>
</dbReference>
<dbReference type="PANTHER" id="PTHR31405">
    <property type="entry name" value="TRANSCRIPTION FACTOR PDR8-RELATED"/>
    <property type="match status" value="1"/>
</dbReference>
<evidence type="ECO:0000313" key="2">
    <source>
        <dbReference type="EMBL" id="CAH00609.1"/>
    </source>
</evidence>
<dbReference type="InterPro" id="IPR036864">
    <property type="entry name" value="Zn2-C6_fun-type_DNA-bd_sf"/>
</dbReference>
<evidence type="ECO:0000313" key="3">
    <source>
        <dbReference type="Proteomes" id="UP000000598"/>
    </source>
</evidence>
<dbReference type="Gene3D" id="4.10.240.10">
    <property type="entry name" value="Zn(2)-C6 fungal-type DNA-binding domain"/>
    <property type="match status" value="1"/>
</dbReference>
<reference evidence="2 3" key="1">
    <citation type="journal article" date="2004" name="Nature">
        <title>Genome evolution in yeasts.</title>
        <authorList>
            <consortium name="Genolevures"/>
            <person name="Dujon B."/>
            <person name="Sherman D."/>
            <person name="Fischer G."/>
            <person name="Durrens P."/>
            <person name="Casaregola S."/>
            <person name="Lafontaine I."/>
            <person name="de Montigny J."/>
            <person name="Marck C."/>
            <person name="Neuveglise C."/>
            <person name="Talla E."/>
            <person name="Goffard N."/>
            <person name="Frangeul L."/>
            <person name="Aigle M."/>
            <person name="Anthouard V."/>
            <person name="Babour A."/>
            <person name="Barbe V."/>
            <person name="Barnay S."/>
            <person name="Blanchin S."/>
            <person name="Beckerich J.M."/>
            <person name="Beyne E."/>
            <person name="Bleykasten C."/>
            <person name="Boisrame A."/>
            <person name="Boyer J."/>
            <person name="Cattolico L."/>
            <person name="Confanioleri F."/>
            <person name="de Daruvar A."/>
            <person name="Despons L."/>
            <person name="Fabre E."/>
            <person name="Fairhead C."/>
            <person name="Ferry-Dumazet H."/>
            <person name="Groppi A."/>
            <person name="Hantraye F."/>
            <person name="Hennequin C."/>
            <person name="Jauniaux N."/>
            <person name="Joyet P."/>
            <person name="Kachouri R."/>
            <person name="Kerrest A."/>
            <person name="Koszul R."/>
            <person name="Lemaire M."/>
            <person name="Lesur I."/>
            <person name="Ma L."/>
            <person name="Muller H."/>
            <person name="Nicaud J.M."/>
            <person name="Nikolski M."/>
            <person name="Oztas S."/>
            <person name="Ozier-Kalogeropoulos O."/>
            <person name="Pellenz S."/>
            <person name="Potier S."/>
            <person name="Richard G.F."/>
            <person name="Straub M.L."/>
            <person name="Suleau A."/>
            <person name="Swennene D."/>
            <person name="Tekaia F."/>
            <person name="Wesolowski-Louvel M."/>
            <person name="Westhof E."/>
            <person name="Wirth B."/>
            <person name="Zeniou-Meyer M."/>
            <person name="Zivanovic I."/>
            <person name="Bolotin-Fukuhara M."/>
            <person name="Thierry A."/>
            <person name="Bouchier C."/>
            <person name="Caudron B."/>
            <person name="Scarpelli C."/>
            <person name="Gaillardin C."/>
            <person name="Weissenbach J."/>
            <person name="Wincker P."/>
            <person name="Souciet J.L."/>
        </authorList>
    </citation>
    <scope>NUCLEOTIDE SEQUENCE [LARGE SCALE GENOMIC DNA]</scope>
    <source>
        <strain evidence="3">ATCC 8585 / CBS 2359 / DSM 70799 / NBRC 1267 / NRRL Y-1140 / WM37</strain>
    </source>
</reference>
<proteinExistence type="predicted"/>
<dbReference type="InterPro" id="IPR052693">
    <property type="entry name" value="Yeast_MDR_Regulatory"/>
</dbReference>
<dbReference type="CDD" id="cd00067">
    <property type="entry name" value="GAL4"/>
    <property type="match status" value="1"/>
</dbReference>
<keyword evidence="3" id="KW-1185">Reference proteome</keyword>
<dbReference type="OMA" id="EETHCHF"/>
<dbReference type="PaxDb" id="284590-Q6CRC6"/>
<dbReference type="PROSITE" id="PS50048">
    <property type="entry name" value="ZN2_CY6_FUNGAL_2"/>
    <property type="match status" value="1"/>
</dbReference>
<dbReference type="GeneID" id="2892981"/>
<dbReference type="InParanoid" id="Q6CRC6"/>
<evidence type="ECO:0000259" key="1">
    <source>
        <dbReference type="PROSITE" id="PS50048"/>
    </source>
</evidence>
<dbReference type="eggNOG" id="ENOG502SJDI">
    <property type="taxonomic scope" value="Eukaryota"/>
</dbReference>